<feature type="coiled-coil region" evidence="7">
    <location>
        <begin position="13"/>
        <end position="64"/>
    </location>
</feature>
<protein>
    <recommendedName>
        <fullName evidence="2">Coiled-coil domain-containing protein 167</fullName>
    </recommendedName>
</protein>
<organism evidence="9 10">
    <name type="scientific">Laodelphax striatellus</name>
    <name type="common">Small brown planthopper</name>
    <name type="synonym">Delphax striatella</name>
    <dbReference type="NCBI Taxonomy" id="195883"/>
    <lineage>
        <taxon>Eukaryota</taxon>
        <taxon>Metazoa</taxon>
        <taxon>Ecdysozoa</taxon>
        <taxon>Arthropoda</taxon>
        <taxon>Hexapoda</taxon>
        <taxon>Insecta</taxon>
        <taxon>Pterygota</taxon>
        <taxon>Neoptera</taxon>
        <taxon>Paraneoptera</taxon>
        <taxon>Hemiptera</taxon>
        <taxon>Auchenorrhyncha</taxon>
        <taxon>Fulgoroidea</taxon>
        <taxon>Delphacidae</taxon>
        <taxon>Criomorphinae</taxon>
        <taxon>Laodelphax</taxon>
    </lineage>
</organism>
<dbReference type="Proteomes" id="UP000291343">
    <property type="component" value="Unassembled WGS sequence"/>
</dbReference>
<feature type="transmembrane region" description="Helical" evidence="8">
    <location>
        <begin position="76"/>
        <end position="95"/>
    </location>
</feature>
<dbReference type="AlphaFoldDB" id="A0A482XSV7"/>
<evidence type="ECO:0000256" key="7">
    <source>
        <dbReference type="SAM" id="Coils"/>
    </source>
</evidence>
<evidence type="ECO:0000256" key="5">
    <source>
        <dbReference type="ARBA" id="ARBA00023054"/>
    </source>
</evidence>
<name>A0A482XSV7_LAOST</name>
<evidence type="ECO:0000313" key="9">
    <source>
        <dbReference type="EMBL" id="RZF48021.1"/>
    </source>
</evidence>
<comment type="subcellular location">
    <subcellularLocation>
        <location evidence="1">Membrane</location>
        <topology evidence="1">Single-pass membrane protein</topology>
    </subcellularLocation>
</comment>
<dbReference type="PANTHER" id="PTHR31759:SF1">
    <property type="entry name" value="COILED-COIL DOMAIN-CONTAINING PROTEIN 167"/>
    <property type="match status" value="1"/>
</dbReference>
<dbReference type="InterPro" id="IPR028194">
    <property type="entry name" value="CC167"/>
</dbReference>
<evidence type="ECO:0000256" key="2">
    <source>
        <dbReference type="ARBA" id="ARBA00022350"/>
    </source>
</evidence>
<comment type="caution">
    <text evidence="9">The sequence shown here is derived from an EMBL/GenBank/DDBJ whole genome shotgun (WGS) entry which is preliminary data.</text>
</comment>
<keyword evidence="4 8" id="KW-1133">Transmembrane helix</keyword>
<sequence>MSDDSNSSVCKNIKETEDLIKNVLMRIECIEKELRTTHLVDDEREKLEKELADVKKIVIDNEQKLKGLHSKNRQSFMIAVLIMFVGFLLFGLYSMNENRSSN</sequence>
<dbReference type="EMBL" id="QKKF02002849">
    <property type="protein sequence ID" value="RZF48021.1"/>
    <property type="molecule type" value="Genomic_DNA"/>
</dbReference>
<gene>
    <name evidence="9" type="ORF">LSTR_LSTR002087</name>
</gene>
<dbReference type="OrthoDB" id="6593955at2759"/>
<dbReference type="PANTHER" id="PTHR31759">
    <property type="entry name" value="COILED-COIL DOMAIN-CONTAINING PROTEIN 167"/>
    <property type="match status" value="1"/>
</dbReference>
<keyword evidence="5 7" id="KW-0175">Coiled coil</keyword>
<dbReference type="SMR" id="A0A482XSV7"/>
<evidence type="ECO:0000256" key="8">
    <source>
        <dbReference type="SAM" id="Phobius"/>
    </source>
</evidence>
<keyword evidence="10" id="KW-1185">Reference proteome</keyword>
<evidence type="ECO:0000313" key="10">
    <source>
        <dbReference type="Proteomes" id="UP000291343"/>
    </source>
</evidence>
<evidence type="ECO:0000256" key="6">
    <source>
        <dbReference type="ARBA" id="ARBA00023136"/>
    </source>
</evidence>
<keyword evidence="3 8" id="KW-0812">Transmembrane</keyword>
<evidence type="ECO:0000256" key="1">
    <source>
        <dbReference type="ARBA" id="ARBA00004167"/>
    </source>
</evidence>
<keyword evidence="6 8" id="KW-0472">Membrane</keyword>
<evidence type="ECO:0000256" key="4">
    <source>
        <dbReference type="ARBA" id="ARBA00022989"/>
    </source>
</evidence>
<reference evidence="9 10" key="1">
    <citation type="journal article" date="2017" name="Gigascience">
        <title>Genome sequence of the small brown planthopper, Laodelphax striatellus.</title>
        <authorList>
            <person name="Zhu J."/>
            <person name="Jiang F."/>
            <person name="Wang X."/>
            <person name="Yang P."/>
            <person name="Bao Y."/>
            <person name="Zhao W."/>
            <person name="Wang W."/>
            <person name="Lu H."/>
            <person name="Wang Q."/>
            <person name="Cui N."/>
            <person name="Li J."/>
            <person name="Chen X."/>
            <person name="Luo L."/>
            <person name="Yu J."/>
            <person name="Kang L."/>
            <person name="Cui F."/>
        </authorList>
    </citation>
    <scope>NUCLEOTIDE SEQUENCE [LARGE SCALE GENOMIC DNA]</scope>
    <source>
        <strain evidence="9">Lst14</strain>
    </source>
</reference>
<evidence type="ECO:0000256" key="3">
    <source>
        <dbReference type="ARBA" id="ARBA00022692"/>
    </source>
</evidence>
<dbReference type="Pfam" id="PF15188">
    <property type="entry name" value="CCDC-167"/>
    <property type="match status" value="1"/>
</dbReference>
<accession>A0A482XSV7</accession>
<dbReference type="InParanoid" id="A0A482XSV7"/>
<dbReference type="GO" id="GO:0016020">
    <property type="term" value="C:membrane"/>
    <property type="evidence" value="ECO:0007669"/>
    <property type="project" value="UniProtKB-SubCell"/>
</dbReference>
<proteinExistence type="predicted"/>